<proteinExistence type="predicted"/>
<sequence>MTFRVSVTAHPRRFHDETCVHSMAERAPSTDTNAFPSVNIERQMWVDNYGGHNETPEVMGVLHSKNIRIRKLVACGQLIKSSPAIPLLNSRLRTNGMHFGMIVSSRLSRTESGEMTVEQTFSSTLELNFAAEAVCRINAQTDRNGISFARKTMIRCGLY</sequence>
<dbReference type="EMBL" id="HACM01004728">
    <property type="protein sequence ID" value="CRZ05170.1"/>
    <property type="molecule type" value="Transcribed_RNA"/>
</dbReference>
<accession>A0A0H5QTA7</accession>
<name>A0A0H5QTA7_9EUKA</name>
<evidence type="ECO:0000313" key="1">
    <source>
        <dbReference type="EMBL" id="CRZ05170.1"/>
    </source>
</evidence>
<dbReference type="AlphaFoldDB" id="A0A0H5QTA7"/>
<protein>
    <submittedName>
        <fullName evidence="1">Uncharacterized protein</fullName>
    </submittedName>
</protein>
<reference evidence="1" key="1">
    <citation type="submission" date="2015-04" db="EMBL/GenBank/DDBJ databases">
        <title>The genome sequence of the plant pathogenic Rhizarian Plasmodiophora brassicae reveals insights in its biotrophic life cycle and the origin of chitin synthesis.</title>
        <authorList>
            <person name="Schwelm A."/>
            <person name="Fogelqvist J."/>
            <person name="Knaust A."/>
            <person name="Julke S."/>
            <person name="Lilja T."/>
            <person name="Dhandapani V."/>
            <person name="Bonilla-Rosso G."/>
            <person name="Karlsson M."/>
            <person name="Shevchenko A."/>
            <person name="Choi S.R."/>
            <person name="Kim H.G."/>
            <person name="Park J.Y."/>
            <person name="Lim Y.P."/>
            <person name="Ludwig-Muller J."/>
            <person name="Dixelius C."/>
        </authorList>
    </citation>
    <scope>NUCLEOTIDE SEQUENCE</scope>
    <source>
        <tissue evidence="1">Potato root galls</tissue>
    </source>
</reference>
<organism evidence="1">
    <name type="scientific">Spongospora subterranea</name>
    <dbReference type="NCBI Taxonomy" id="70186"/>
    <lineage>
        <taxon>Eukaryota</taxon>
        <taxon>Sar</taxon>
        <taxon>Rhizaria</taxon>
        <taxon>Endomyxa</taxon>
        <taxon>Phytomyxea</taxon>
        <taxon>Plasmodiophorida</taxon>
        <taxon>Plasmodiophoridae</taxon>
        <taxon>Spongospora</taxon>
    </lineage>
</organism>